<dbReference type="PANTHER" id="PTHR12358">
    <property type="entry name" value="SPHINGOSINE KINASE"/>
    <property type="match status" value="1"/>
</dbReference>
<dbReference type="EMBL" id="JBBWWR010000017">
    <property type="protein sequence ID" value="KAK8945622.1"/>
    <property type="molecule type" value="Genomic_DNA"/>
</dbReference>
<dbReference type="InterPro" id="IPR045540">
    <property type="entry name" value="YegS/DAGK_C"/>
</dbReference>
<evidence type="ECO:0000256" key="3">
    <source>
        <dbReference type="ARBA" id="ARBA00022777"/>
    </source>
</evidence>
<evidence type="ECO:0000256" key="5">
    <source>
        <dbReference type="SAM" id="MobiDB-lite"/>
    </source>
</evidence>
<dbReference type="InterPro" id="IPR001206">
    <property type="entry name" value="Diacylglycerol_kinase_cat_dom"/>
</dbReference>
<dbReference type="Gene3D" id="2.60.200.40">
    <property type="match status" value="2"/>
</dbReference>
<evidence type="ECO:0000313" key="7">
    <source>
        <dbReference type="EMBL" id="KAK8945622.1"/>
    </source>
</evidence>
<name>A0ABR2LNJ7_9ASPA</name>
<feature type="domain" description="DAGKc" evidence="6">
    <location>
        <begin position="17"/>
        <end position="79"/>
    </location>
</feature>
<keyword evidence="1" id="KW-0808">Transferase</keyword>
<evidence type="ECO:0000256" key="1">
    <source>
        <dbReference type="ARBA" id="ARBA00022679"/>
    </source>
</evidence>
<feature type="region of interest" description="Disordered" evidence="5">
    <location>
        <begin position="292"/>
        <end position="398"/>
    </location>
</feature>
<dbReference type="PANTHER" id="PTHR12358:SF111">
    <property type="entry name" value="CERAMIDE KINASE, ISOFORM A"/>
    <property type="match status" value="1"/>
</dbReference>
<evidence type="ECO:0000256" key="2">
    <source>
        <dbReference type="ARBA" id="ARBA00022741"/>
    </source>
</evidence>
<dbReference type="SUPFAM" id="SSF111331">
    <property type="entry name" value="NAD kinase/diacylglycerol kinase-like"/>
    <property type="match status" value="1"/>
</dbReference>
<evidence type="ECO:0000259" key="6">
    <source>
        <dbReference type="PROSITE" id="PS50146"/>
    </source>
</evidence>
<evidence type="ECO:0000313" key="8">
    <source>
        <dbReference type="Proteomes" id="UP001412067"/>
    </source>
</evidence>
<feature type="compositionally biased region" description="Polar residues" evidence="5">
    <location>
        <begin position="364"/>
        <end position="381"/>
    </location>
</feature>
<dbReference type="GO" id="GO:0016301">
    <property type="term" value="F:kinase activity"/>
    <property type="evidence" value="ECO:0007669"/>
    <property type="project" value="UniProtKB-KW"/>
</dbReference>
<dbReference type="Pfam" id="PF19279">
    <property type="entry name" value="YegS_C"/>
    <property type="match status" value="1"/>
</dbReference>
<accession>A0ABR2LNJ7</accession>
<keyword evidence="8" id="KW-1185">Reference proteome</keyword>
<dbReference type="InterPro" id="IPR017438">
    <property type="entry name" value="ATP-NAD_kinase_N"/>
</dbReference>
<reference evidence="7 8" key="1">
    <citation type="journal article" date="2022" name="Nat. Plants">
        <title>Genomes of leafy and leafless Platanthera orchids illuminate the evolution of mycoheterotrophy.</title>
        <authorList>
            <person name="Li M.H."/>
            <person name="Liu K.W."/>
            <person name="Li Z."/>
            <person name="Lu H.C."/>
            <person name="Ye Q.L."/>
            <person name="Zhang D."/>
            <person name="Wang J.Y."/>
            <person name="Li Y.F."/>
            <person name="Zhong Z.M."/>
            <person name="Liu X."/>
            <person name="Yu X."/>
            <person name="Liu D.K."/>
            <person name="Tu X.D."/>
            <person name="Liu B."/>
            <person name="Hao Y."/>
            <person name="Liao X.Y."/>
            <person name="Jiang Y.T."/>
            <person name="Sun W.H."/>
            <person name="Chen J."/>
            <person name="Chen Y.Q."/>
            <person name="Ai Y."/>
            <person name="Zhai J.W."/>
            <person name="Wu S.S."/>
            <person name="Zhou Z."/>
            <person name="Hsiao Y.Y."/>
            <person name="Wu W.L."/>
            <person name="Chen Y.Y."/>
            <person name="Lin Y.F."/>
            <person name="Hsu J.L."/>
            <person name="Li C.Y."/>
            <person name="Wang Z.W."/>
            <person name="Zhao X."/>
            <person name="Zhong W.Y."/>
            <person name="Ma X.K."/>
            <person name="Ma L."/>
            <person name="Huang J."/>
            <person name="Chen G.Z."/>
            <person name="Huang M.Z."/>
            <person name="Huang L."/>
            <person name="Peng D.H."/>
            <person name="Luo Y.B."/>
            <person name="Zou S.Q."/>
            <person name="Chen S.P."/>
            <person name="Lan S."/>
            <person name="Tsai W.C."/>
            <person name="Van de Peer Y."/>
            <person name="Liu Z.J."/>
        </authorList>
    </citation>
    <scope>NUCLEOTIDE SEQUENCE [LARGE SCALE GENOMIC DNA]</scope>
    <source>
        <strain evidence="7">Lor288</strain>
    </source>
</reference>
<keyword evidence="2" id="KW-0547">Nucleotide-binding</keyword>
<feature type="compositionally biased region" description="Polar residues" evidence="5">
    <location>
        <begin position="297"/>
        <end position="309"/>
    </location>
</feature>
<dbReference type="Proteomes" id="UP001412067">
    <property type="component" value="Unassembled WGS sequence"/>
</dbReference>
<evidence type="ECO:0000256" key="4">
    <source>
        <dbReference type="ARBA" id="ARBA00022840"/>
    </source>
</evidence>
<sequence>MVRRAFVEGLRRKEATVLNGLLNRNDKKEAISIPIGIIPAGSDNSLIWTVLGIRDPITAALSIVKLPLSQYSLAKISPCVVSKTENRDLLCRLVSSTLCLFPMFFSGFYSLRLPVPAGPCPSVSRGLFLFLQGSLTPTNVFAVEWIQTGVIHYGNTVSYFGFLTDEGLAVIGEAVRRWRCERSGRPDDRVTGIEGGGSLAVLELSEKYQKRFGPLRYFVAGFLKVLCLPTYNFELEYLPLSKEAHDEQKVLDKHDKPDMSDLYKDIMRRSRKEGIPRASSFSSIESIMSPNRASWDMDTTGSTIPSSEPSELVRGIDSKSKRLSSRKNNQLSGPEEVIHSQHHLSSTPNWPRIRSKSRADNGWGSLNTSNDFRFSWTPTTSNDKEESSSAVSDPTPAWDIEPKWDSELTWDNEVNWDADDPIKLPKSPEDNVDLEVVKEPVPDLGEKWVVKKGKFIAILVCNHSCRTVQSLSSQVIAPNAKHDDNSLDLLLIHGSGRLRLLRFFIYLQFGRHLSLPFVEYMKCNSAFFKVKSVNLKATRNTRNGCGIDGELLESERTSSSLTLIISEAVKFTAVVDGLLRRVSTRRVVGMLKRTIIQVNLHLKII</sequence>
<protein>
    <submittedName>
        <fullName evidence="7">Sphingoid long-chain bases kinase 1</fullName>
    </submittedName>
</protein>
<comment type="caution">
    <text evidence="7">The sequence shown here is derived from an EMBL/GenBank/DDBJ whole genome shotgun (WGS) entry which is preliminary data.</text>
</comment>
<dbReference type="Gene3D" id="3.40.50.10330">
    <property type="entry name" value="Probable inorganic polyphosphate/atp-NAD kinase, domain 1"/>
    <property type="match status" value="1"/>
</dbReference>
<keyword evidence="4" id="KW-0067">ATP-binding</keyword>
<dbReference type="InterPro" id="IPR050187">
    <property type="entry name" value="Lipid_Phosphate_FormReg"/>
</dbReference>
<gene>
    <name evidence="7" type="primary">LCBK1</name>
    <name evidence="7" type="ORF">KSP40_PGU021385</name>
</gene>
<dbReference type="PROSITE" id="PS50146">
    <property type="entry name" value="DAGK"/>
    <property type="match status" value="1"/>
</dbReference>
<dbReference type="InterPro" id="IPR016064">
    <property type="entry name" value="NAD/diacylglycerol_kinase_sf"/>
</dbReference>
<organism evidence="7 8">
    <name type="scientific">Platanthera guangdongensis</name>
    <dbReference type="NCBI Taxonomy" id="2320717"/>
    <lineage>
        <taxon>Eukaryota</taxon>
        <taxon>Viridiplantae</taxon>
        <taxon>Streptophyta</taxon>
        <taxon>Embryophyta</taxon>
        <taxon>Tracheophyta</taxon>
        <taxon>Spermatophyta</taxon>
        <taxon>Magnoliopsida</taxon>
        <taxon>Liliopsida</taxon>
        <taxon>Asparagales</taxon>
        <taxon>Orchidaceae</taxon>
        <taxon>Orchidoideae</taxon>
        <taxon>Orchideae</taxon>
        <taxon>Orchidinae</taxon>
        <taxon>Platanthera</taxon>
    </lineage>
</organism>
<keyword evidence="3 7" id="KW-0418">Kinase</keyword>
<proteinExistence type="predicted"/>